<dbReference type="SMART" id="SM00091">
    <property type="entry name" value="PAS"/>
    <property type="match status" value="3"/>
</dbReference>
<dbReference type="InterPro" id="IPR013767">
    <property type="entry name" value="PAS_fold"/>
</dbReference>
<dbReference type="InterPro" id="IPR003594">
    <property type="entry name" value="HATPase_dom"/>
</dbReference>
<dbReference type="Pfam" id="PF08448">
    <property type="entry name" value="PAS_4"/>
    <property type="match status" value="1"/>
</dbReference>
<evidence type="ECO:0000259" key="8">
    <source>
        <dbReference type="PROSITE" id="PS50046"/>
    </source>
</evidence>
<comment type="similarity">
    <text evidence="2">In the N-terminal section; belongs to the phytochrome family.</text>
</comment>
<feature type="domain" description="PAC" evidence="11">
    <location>
        <begin position="97"/>
        <end position="149"/>
    </location>
</feature>
<dbReference type="SMART" id="SM00086">
    <property type="entry name" value="PAC"/>
    <property type="match status" value="3"/>
</dbReference>
<dbReference type="PROSITE" id="PS50112">
    <property type="entry name" value="PAS"/>
    <property type="match status" value="2"/>
</dbReference>
<name>A0AAV3XDT7_9CYAN</name>
<protein>
    <recommendedName>
        <fullName evidence="3">histidine kinase</fullName>
        <ecNumber evidence="3">2.7.13.3</ecNumber>
    </recommendedName>
</protein>
<dbReference type="InterPro" id="IPR000014">
    <property type="entry name" value="PAS"/>
</dbReference>
<dbReference type="InterPro" id="IPR036097">
    <property type="entry name" value="HisK_dim/P_sf"/>
</dbReference>
<sequence>MTPAGERKPLRKLDELEEPQGLKRMLFEESILEQIGNAVVVTDIEGKIIYWNSYATTLYQWQAAEVLGQNIFEVIVLENSRKTLQEIIECVTQEGVWQGELKVKRKDGSYCWVEGNYSALRNQNGKITGWVGIAFETSQVKQVTEALRQSETTQILFEALPDAMFCIRVDGKFLDVKAAKEFSEQLPKRKILGKNLTEILPKELASQAMQNIERSLETGKMRIFEYQLITPHTQLCSEEQTGELRDFEARIVPKDTQEVLAIVRDVTERKRAENQLAKSEERYRVVSELTSDFAYAARIDINGQWLTDWMTGAYSRISGYSWEEIQARGGWQSLIHPDDMAIFSDRIQTLLYWHSDISEYRIFNKQGEIRWLRDYSQPVQCEDEERVLLIYGAAQDITERKLAEEALRQQTERERLIRGMQERIRQSLDLEEILKKVVEEVRAFLQVERVAIYQIEPEVEGKFVVESVTPGCSSVLNLSLNDPYFEADYAQKYQQGRISAIDDIYQASLIPCYVELLATIQVRALLLVPIVFNNQLWGLLCVHQCSAPRHWEPFEIDSIQQLATQVAIAIQQSQLYQQIQKLNADLERQVQERTRELQKALEFEETLRRITEEVRDSLDENRILQKAVQELAIGLGVSGCNASIYDLEAGTSTMCYEEAISIPAEQGRVAIMTNYPEIYNELLQGQHFQFCSIKPHPKRGRVAMLASPIFDDKGVLGDLWLIHRPDYGYSDLEVRLVQQVATQCAIAIRQARLYQAAQAQVEDLAKLNQLKDDFLSTVSHELRTPMSNIKMAIQMLKLSPTPERSQRYLEILQAECNRETELINDLLDLQRLEAESYPLVLTEVVDLPEWIANIVEPFYSRAQDHQQILQVELAPDLTTLISDYAGLGRIIAELLNNACKYTPGGGKIVLRVSQHQGKDENGNIYSPDVKPNSAQVPITVFTISNQAEIPAEELPHLFEKFYRVPKADLWQQGGTGLGLALVQKLVEQMKGKIQVTSSNGWTKFRIELPTNP</sequence>
<evidence type="ECO:0000256" key="1">
    <source>
        <dbReference type="ARBA" id="ARBA00000085"/>
    </source>
</evidence>
<feature type="coiled-coil region" evidence="7">
    <location>
        <begin position="572"/>
        <end position="627"/>
    </location>
</feature>
<dbReference type="Pfam" id="PF00512">
    <property type="entry name" value="HisKA"/>
    <property type="match status" value="1"/>
</dbReference>
<dbReference type="Gene3D" id="1.10.287.130">
    <property type="match status" value="1"/>
</dbReference>
<feature type="domain" description="Phytochrome chromophore attachment site" evidence="8">
    <location>
        <begin position="429"/>
        <end position="565"/>
    </location>
</feature>
<dbReference type="InterPro" id="IPR013656">
    <property type="entry name" value="PAS_4"/>
</dbReference>
<evidence type="ECO:0000256" key="2">
    <source>
        <dbReference type="ARBA" id="ARBA00006402"/>
    </source>
</evidence>
<feature type="domain" description="PAS" evidence="10">
    <location>
        <begin position="31"/>
        <end position="95"/>
    </location>
</feature>
<dbReference type="SUPFAM" id="SSF55874">
    <property type="entry name" value="ATPase domain of HSP90 chaperone/DNA topoisomerase II/histidine kinase"/>
    <property type="match status" value="1"/>
</dbReference>
<dbReference type="GO" id="GO:0000155">
    <property type="term" value="F:phosphorelay sensor kinase activity"/>
    <property type="evidence" value="ECO:0007669"/>
    <property type="project" value="InterPro"/>
</dbReference>
<evidence type="ECO:0000313" key="12">
    <source>
        <dbReference type="EMBL" id="GET41087.1"/>
    </source>
</evidence>
<dbReference type="InterPro" id="IPR000700">
    <property type="entry name" value="PAS-assoc_C"/>
</dbReference>
<dbReference type="EC" id="2.7.13.3" evidence="3"/>
<dbReference type="AlphaFoldDB" id="A0AAV3XDT7"/>
<keyword evidence="5 12" id="KW-0418">Kinase</keyword>
<dbReference type="Gene3D" id="3.30.450.20">
    <property type="entry name" value="PAS domain"/>
    <property type="match status" value="3"/>
</dbReference>
<dbReference type="PRINTS" id="PR00344">
    <property type="entry name" value="BCTRLSENSOR"/>
</dbReference>
<dbReference type="EMBL" id="BLAY01000108">
    <property type="protein sequence ID" value="GET41087.1"/>
    <property type="molecule type" value="Genomic_DNA"/>
</dbReference>
<dbReference type="Pfam" id="PF00989">
    <property type="entry name" value="PAS"/>
    <property type="match status" value="1"/>
</dbReference>
<gene>
    <name evidence="12" type="ORF">MiSe_58990</name>
</gene>
<dbReference type="Gene3D" id="3.30.450.40">
    <property type="match status" value="2"/>
</dbReference>
<dbReference type="GO" id="GO:0006355">
    <property type="term" value="P:regulation of DNA-templated transcription"/>
    <property type="evidence" value="ECO:0007669"/>
    <property type="project" value="InterPro"/>
</dbReference>
<evidence type="ECO:0000313" key="13">
    <source>
        <dbReference type="Proteomes" id="UP001050975"/>
    </source>
</evidence>
<evidence type="ECO:0000259" key="11">
    <source>
        <dbReference type="PROSITE" id="PS50113"/>
    </source>
</evidence>
<dbReference type="CDD" id="cd00082">
    <property type="entry name" value="HisKA"/>
    <property type="match status" value="1"/>
</dbReference>
<dbReference type="NCBIfam" id="TIGR00229">
    <property type="entry name" value="sensory_box"/>
    <property type="match status" value="3"/>
</dbReference>
<accession>A0AAV3XDT7</accession>
<dbReference type="Proteomes" id="UP001050975">
    <property type="component" value="Unassembled WGS sequence"/>
</dbReference>
<feature type="domain" description="PAS" evidence="10">
    <location>
        <begin position="279"/>
        <end position="354"/>
    </location>
</feature>
<dbReference type="InterPro" id="IPR001610">
    <property type="entry name" value="PAC"/>
</dbReference>
<dbReference type="SUPFAM" id="SSF55785">
    <property type="entry name" value="PYP-like sensor domain (PAS domain)"/>
    <property type="match status" value="3"/>
</dbReference>
<keyword evidence="4" id="KW-0597">Phosphoprotein</keyword>
<dbReference type="PROSITE" id="PS50113">
    <property type="entry name" value="PAC"/>
    <property type="match status" value="2"/>
</dbReference>
<organism evidence="12 13">
    <name type="scientific">Microseira wollei NIES-4236</name>
    <dbReference type="NCBI Taxonomy" id="2530354"/>
    <lineage>
        <taxon>Bacteria</taxon>
        <taxon>Bacillati</taxon>
        <taxon>Cyanobacteriota</taxon>
        <taxon>Cyanophyceae</taxon>
        <taxon>Oscillatoriophycideae</taxon>
        <taxon>Aerosakkonematales</taxon>
        <taxon>Aerosakkonemataceae</taxon>
        <taxon>Microseira</taxon>
    </lineage>
</organism>
<comment type="catalytic activity">
    <reaction evidence="1">
        <text>ATP + protein L-histidine = ADP + protein N-phospho-L-histidine.</text>
        <dbReference type="EC" id="2.7.13.3"/>
    </reaction>
</comment>
<dbReference type="SMART" id="SM00387">
    <property type="entry name" value="HATPase_c"/>
    <property type="match status" value="1"/>
</dbReference>
<dbReference type="InterPro" id="IPR003018">
    <property type="entry name" value="GAF"/>
</dbReference>
<dbReference type="SMART" id="SM00388">
    <property type="entry name" value="HisKA"/>
    <property type="match status" value="1"/>
</dbReference>
<dbReference type="PANTHER" id="PTHR43547">
    <property type="entry name" value="TWO-COMPONENT HISTIDINE KINASE"/>
    <property type="match status" value="1"/>
</dbReference>
<evidence type="ECO:0000256" key="5">
    <source>
        <dbReference type="ARBA" id="ARBA00022777"/>
    </source>
</evidence>
<dbReference type="Pfam" id="PF01590">
    <property type="entry name" value="GAF"/>
    <property type="match status" value="2"/>
</dbReference>
<dbReference type="SMART" id="SM00065">
    <property type="entry name" value="GAF"/>
    <property type="match status" value="2"/>
</dbReference>
<feature type="domain" description="PAC" evidence="11">
    <location>
        <begin position="356"/>
        <end position="409"/>
    </location>
</feature>
<dbReference type="PANTHER" id="PTHR43547:SF2">
    <property type="entry name" value="HYBRID SIGNAL TRANSDUCTION HISTIDINE KINASE C"/>
    <property type="match status" value="1"/>
</dbReference>
<feature type="domain" description="Histidine kinase" evidence="9">
    <location>
        <begin position="777"/>
        <end position="1012"/>
    </location>
</feature>
<dbReference type="Gene3D" id="3.30.565.10">
    <property type="entry name" value="Histidine kinase-like ATPase, C-terminal domain"/>
    <property type="match status" value="1"/>
</dbReference>
<dbReference type="InterPro" id="IPR003661">
    <property type="entry name" value="HisK_dim/P_dom"/>
</dbReference>
<dbReference type="InterPro" id="IPR016132">
    <property type="entry name" value="Phyto_chromo_attachment"/>
</dbReference>
<dbReference type="SUPFAM" id="SSF55781">
    <property type="entry name" value="GAF domain-like"/>
    <property type="match status" value="2"/>
</dbReference>
<evidence type="ECO:0000256" key="6">
    <source>
        <dbReference type="ARBA" id="ARBA00023012"/>
    </source>
</evidence>
<keyword evidence="13" id="KW-1185">Reference proteome</keyword>
<evidence type="ECO:0000259" key="10">
    <source>
        <dbReference type="PROSITE" id="PS50112"/>
    </source>
</evidence>
<dbReference type="CDD" id="cd00130">
    <property type="entry name" value="PAS"/>
    <property type="match status" value="2"/>
</dbReference>
<comment type="caution">
    <text evidence="12">The sequence shown here is derived from an EMBL/GenBank/DDBJ whole genome shotgun (WGS) entry which is preliminary data.</text>
</comment>
<evidence type="ECO:0000256" key="3">
    <source>
        <dbReference type="ARBA" id="ARBA00012438"/>
    </source>
</evidence>
<dbReference type="InterPro" id="IPR035965">
    <property type="entry name" value="PAS-like_dom_sf"/>
</dbReference>
<dbReference type="InterPro" id="IPR004358">
    <property type="entry name" value="Sig_transdc_His_kin-like_C"/>
</dbReference>
<evidence type="ECO:0000256" key="4">
    <source>
        <dbReference type="ARBA" id="ARBA00022553"/>
    </source>
</evidence>
<keyword evidence="5 12" id="KW-0808">Transferase</keyword>
<dbReference type="SUPFAM" id="SSF47384">
    <property type="entry name" value="Homodimeric domain of signal transducing histidine kinase"/>
    <property type="match status" value="1"/>
</dbReference>
<dbReference type="PROSITE" id="PS50109">
    <property type="entry name" value="HIS_KIN"/>
    <property type="match status" value="1"/>
</dbReference>
<dbReference type="Pfam" id="PF08447">
    <property type="entry name" value="PAS_3"/>
    <property type="match status" value="1"/>
</dbReference>
<dbReference type="PROSITE" id="PS50046">
    <property type="entry name" value="PHYTOCHROME_2"/>
    <property type="match status" value="1"/>
</dbReference>
<evidence type="ECO:0000259" key="9">
    <source>
        <dbReference type="PROSITE" id="PS50109"/>
    </source>
</evidence>
<dbReference type="Pfam" id="PF02518">
    <property type="entry name" value="HATPase_c"/>
    <property type="match status" value="1"/>
</dbReference>
<dbReference type="InterPro" id="IPR029016">
    <property type="entry name" value="GAF-like_dom_sf"/>
</dbReference>
<dbReference type="InterPro" id="IPR005467">
    <property type="entry name" value="His_kinase_dom"/>
</dbReference>
<keyword evidence="7" id="KW-0175">Coiled coil</keyword>
<evidence type="ECO:0000256" key="7">
    <source>
        <dbReference type="SAM" id="Coils"/>
    </source>
</evidence>
<dbReference type="InterPro" id="IPR036890">
    <property type="entry name" value="HATPase_C_sf"/>
</dbReference>
<keyword evidence="6" id="KW-0902">Two-component regulatory system</keyword>
<feature type="coiled-coil region" evidence="7">
    <location>
        <begin position="262"/>
        <end position="289"/>
    </location>
</feature>
<reference evidence="12" key="1">
    <citation type="submission" date="2019-10" db="EMBL/GenBank/DDBJ databases">
        <title>Draft genome sequece of Microseira wollei NIES-4236.</title>
        <authorList>
            <person name="Yamaguchi H."/>
            <person name="Suzuki S."/>
            <person name="Kawachi M."/>
        </authorList>
    </citation>
    <scope>NUCLEOTIDE SEQUENCE</scope>
    <source>
        <strain evidence="12">NIES-4236</strain>
    </source>
</reference>
<dbReference type="InterPro" id="IPR013655">
    <property type="entry name" value="PAS_fold_3"/>
</dbReference>
<proteinExistence type="inferred from homology"/>